<keyword evidence="2" id="KW-1185">Reference proteome</keyword>
<dbReference type="RefSeq" id="WP_305994450.1">
    <property type="nucleotide sequence ID" value="NZ_JAVAMP010000026.1"/>
</dbReference>
<proteinExistence type="inferred from homology"/>
<dbReference type="HAMAP" id="MF_04133">
    <property type="entry name" value="CAPSID_LAMBDA"/>
    <property type="match status" value="1"/>
</dbReference>
<dbReference type="Gene3D" id="3.15.30.10">
    <property type="entry name" value="putative capsid protein of prophage domain like"/>
    <property type="match status" value="1"/>
</dbReference>
<organism evidence="1 2">
    <name type="scientific">Chengkuizengella axinellae</name>
    <dbReference type="NCBI Taxonomy" id="3064388"/>
    <lineage>
        <taxon>Bacteria</taxon>
        <taxon>Bacillati</taxon>
        <taxon>Bacillota</taxon>
        <taxon>Bacilli</taxon>
        <taxon>Bacillales</taxon>
        <taxon>Paenibacillaceae</taxon>
        <taxon>Chengkuizengella</taxon>
    </lineage>
</organism>
<dbReference type="Proteomes" id="UP001231941">
    <property type="component" value="Unassembled WGS sequence"/>
</dbReference>
<dbReference type="InterPro" id="IPR005564">
    <property type="entry name" value="Major_capsid_GpE"/>
</dbReference>
<gene>
    <name evidence="1" type="ORF">Q5Y73_23925</name>
</gene>
<dbReference type="Gene3D" id="3.30.1930.10">
    <property type="entry name" value="capsid protein of prophage domain"/>
    <property type="match status" value="1"/>
</dbReference>
<protein>
    <submittedName>
        <fullName evidence="1">Major capsid protein</fullName>
    </submittedName>
</protein>
<reference evidence="1 2" key="1">
    <citation type="submission" date="2023-08" db="EMBL/GenBank/DDBJ databases">
        <authorList>
            <person name="Park J.-S."/>
        </authorList>
    </citation>
    <scope>NUCLEOTIDE SEQUENCE [LARGE SCALE GENOMIC DNA]</scope>
    <source>
        <strain evidence="1 2">2205SS18-9</strain>
    </source>
</reference>
<evidence type="ECO:0000313" key="1">
    <source>
        <dbReference type="EMBL" id="MDP5277149.1"/>
    </source>
</evidence>
<dbReference type="Pfam" id="PF03864">
    <property type="entry name" value="Phage_cap_E"/>
    <property type="match status" value="1"/>
</dbReference>
<accession>A0ABT9J6D7</accession>
<sequence length="350" mass="40039">MSLISVYDPRTMLEAIKQMKPVRTYLKDTFFTTTRTFTTEKVDVDYYKGRRKMAPFVSPRIAGKVMEREGFNTKTFAPPMIQPERVITAEDLTQRTMGEHVYSGTTPDERQAEMMAHDLMELDEMITRREEWMVSQALFSGQIHMIGEGVDQILDYDFTNKISLSGGDSWDDPNSDPYADLKNWRLSIIQKSGITPDRVIMASDVVDVFIKHPKMKEMLDNRRIILGQINPQALPNGVTYIGSISALGLDIYSYDEWYLDTETDPKNHTEKPMVPEGTLLIGSTRARSSMLYGAVTIIKDDSNNFVTYEGTRIPDSWVQKRPSARFLQINSRPLPVPHEVDSWYVAKVVQ</sequence>
<comment type="caution">
    <text evidence="1">The sequence shown here is derived from an EMBL/GenBank/DDBJ whole genome shotgun (WGS) entry which is preliminary data.</text>
</comment>
<name>A0ABT9J6D7_9BACL</name>
<dbReference type="EMBL" id="JAVAMP010000026">
    <property type="protein sequence ID" value="MDP5277149.1"/>
    <property type="molecule type" value="Genomic_DNA"/>
</dbReference>
<evidence type="ECO:0000313" key="2">
    <source>
        <dbReference type="Proteomes" id="UP001231941"/>
    </source>
</evidence>